<feature type="domain" description="J" evidence="2">
    <location>
        <begin position="37"/>
        <end position="105"/>
    </location>
</feature>
<dbReference type="CDD" id="cd06257">
    <property type="entry name" value="DnaJ"/>
    <property type="match status" value="1"/>
</dbReference>
<sequence length="786" mass="88316">MKRCLTFSLLGLLVVICLTHGETSVAALVATSTRHRALYDDLGVAVGSSKDEIKKAFRALTRQHHPDLKETFQEKEDAKAAMGKVLRAYEVLSDDSKRAAYDESGLIPGEAPKVEEMTADELFKYYHQSSPIFSKSATLSSMTQLRRLQDFRGPRIFLIQVYDDTHCNNCRHYSSAWETMYQSSLVEAGVLEMYRIDALSEDSQPLLAHLGIRYRNDPYVFAIVDGEVWTLYNIAETMKQRSHNRAFQNLLEFVMSFFYDVFQETTSLDVAHLDDILTFLRAPRSAKRPLRVLLPKINAESIPLALQMRYDQIDVRSVPRDFLLEFVEEYCEMEVDVKDRFGESVPMAEFIVVSTEVLPTPSDDVTQPSEAGIVRANNTASTTLEKSCRLVHVGAAVALTYGKASTFIESHLPERHVGMMKGLRHAGAADFLQVCRHNCVIWMREDCSKAPDAHVTALMAQDYLSFKTGYWCMEEERNLAKVLSKAGVWTATSENVVASPSAMVAFVGGNDNVTYQLVSLQTKPPEELTREDVYAALSTLIGNEEETGVGDEAAKVATLVRSCLPQPVASLLATEGFPMSYKQRLYVQVMTMYTFVAPLLSNSWPFFMMYLVHRFILNRNKPADDEGGQTNNNEAKVNKPVEASAPPVRCRIRKPQPRVGPYNSRDIKWAKEEKGFLLFLVGDNLAAGSLPLPRIAVEEPFTVRVLGTGQGKWREWILAHKPAAPEGAKEQLPEAERSISIMAIRKTRMKCLVKSDAQTIDAFLRDLLDGTKNPKDELPLWAYDEE</sequence>
<feature type="chain" id="PRO_5032753877" description="J domain-containing protein" evidence="1">
    <location>
        <begin position="22"/>
        <end position="786"/>
    </location>
</feature>
<dbReference type="InterPro" id="IPR036869">
    <property type="entry name" value="J_dom_sf"/>
</dbReference>
<feature type="signal peptide" evidence="1">
    <location>
        <begin position="1"/>
        <end position="21"/>
    </location>
</feature>
<dbReference type="Gene3D" id="1.10.287.110">
    <property type="entry name" value="DnaJ domain"/>
    <property type="match status" value="1"/>
</dbReference>
<keyword evidence="4" id="KW-1185">Reference proteome</keyword>
<dbReference type="FunFam" id="1.10.287.110:FF:000194">
    <property type="entry name" value="Putative DNAJ domain protein"/>
    <property type="match status" value="1"/>
</dbReference>
<dbReference type="InterPro" id="IPR001623">
    <property type="entry name" value="DnaJ_domain"/>
</dbReference>
<dbReference type="SMART" id="SM00271">
    <property type="entry name" value="DnaJ"/>
    <property type="match status" value="1"/>
</dbReference>
<gene>
    <name evidence="3" type="ORF">JKF63_01538</name>
</gene>
<dbReference type="Proteomes" id="UP000674318">
    <property type="component" value="Chromosome 35"/>
</dbReference>
<evidence type="ECO:0000259" key="2">
    <source>
        <dbReference type="PROSITE" id="PS50076"/>
    </source>
</evidence>
<organism evidence="3 4">
    <name type="scientific">Porcisia hertigi</name>
    <dbReference type="NCBI Taxonomy" id="2761500"/>
    <lineage>
        <taxon>Eukaryota</taxon>
        <taxon>Discoba</taxon>
        <taxon>Euglenozoa</taxon>
        <taxon>Kinetoplastea</taxon>
        <taxon>Metakinetoplastina</taxon>
        <taxon>Trypanosomatida</taxon>
        <taxon>Trypanosomatidae</taxon>
        <taxon>Leishmaniinae</taxon>
        <taxon>Porcisia</taxon>
    </lineage>
</organism>
<comment type="caution">
    <text evidence="3">The sequence shown here is derived from an EMBL/GenBank/DDBJ whole genome shotgun (WGS) entry which is preliminary data.</text>
</comment>
<evidence type="ECO:0000313" key="3">
    <source>
        <dbReference type="EMBL" id="KAG5492958.1"/>
    </source>
</evidence>
<dbReference type="AlphaFoldDB" id="A0A836IEM1"/>
<dbReference type="OrthoDB" id="445556at2759"/>
<evidence type="ECO:0000313" key="4">
    <source>
        <dbReference type="Proteomes" id="UP000674318"/>
    </source>
</evidence>
<dbReference type="PROSITE" id="PS50076">
    <property type="entry name" value="DNAJ_2"/>
    <property type="match status" value="1"/>
</dbReference>
<dbReference type="PRINTS" id="PR00625">
    <property type="entry name" value="JDOMAIN"/>
</dbReference>
<keyword evidence="1" id="KW-0732">Signal</keyword>
<reference evidence="3 4" key="1">
    <citation type="submission" date="2021-02" db="EMBL/GenBank/DDBJ databases">
        <title>Porcisia hertigi Genome sequencing and assembly.</title>
        <authorList>
            <person name="Almutairi H."/>
            <person name="Gatherer D."/>
        </authorList>
    </citation>
    <scope>NUCLEOTIDE SEQUENCE [LARGE SCALE GENOMIC DNA]</scope>
    <source>
        <strain evidence="3 4">C119</strain>
    </source>
</reference>
<protein>
    <recommendedName>
        <fullName evidence="2">J domain-containing protein</fullName>
    </recommendedName>
</protein>
<accession>A0A836IEM1</accession>
<evidence type="ECO:0000256" key="1">
    <source>
        <dbReference type="SAM" id="SignalP"/>
    </source>
</evidence>
<proteinExistence type="predicted"/>
<dbReference type="PANTHER" id="PTHR24074">
    <property type="entry name" value="CO-CHAPERONE PROTEIN DJLA"/>
    <property type="match status" value="1"/>
</dbReference>
<name>A0A836IEM1_9TRYP</name>
<dbReference type="RefSeq" id="XP_067753742.1">
    <property type="nucleotide sequence ID" value="XM_067897585.1"/>
</dbReference>
<dbReference type="EMBL" id="JAFJZO010000035">
    <property type="protein sequence ID" value="KAG5492958.1"/>
    <property type="molecule type" value="Genomic_DNA"/>
</dbReference>
<dbReference type="GeneID" id="94287662"/>
<dbReference type="KEGG" id="phet:94287662"/>
<dbReference type="InterPro" id="IPR050817">
    <property type="entry name" value="DjlA_DnaK_co-chaperone"/>
</dbReference>
<dbReference type="Pfam" id="PF00226">
    <property type="entry name" value="DnaJ"/>
    <property type="match status" value="1"/>
</dbReference>
<dbReference type="SUPFAM" id="SSF46565">
    <property type="entry name" value="Chaperone J-domain"/>
    <property type="match status" value="1"/>
</dbReference>